<organism evidence="1 4">
    <name type="scientific">Puccinia graminis f. sp. tritici</name>
    <dbReference type="NCBI Taxonomy" id="56615"/>
    <lineage>
        <taxon>Eukaryota</taxon>
        <taxon>Fungi</taxon>
        <taxon>Dikarya</taxon>
        <taxon>Basidiomycota</taxon>
        <taxon>Pucciniomycotina</taxon>
        <taxon>Pucciniomycetes</taxon>
        <taxon>Pucciniales</taxon>
        <taxon>Pucciniaceae</taxon>
        <taxon>Puccinia</taxon>
    </lineage>
</organism>
<reference evidence="3 4" key="1">
    <citation type="submission" date="2019-05" db="EMBL/GenBank/DDBJ databases">
        <title>Emergence of the Ug99 lineage of the wheat stem rust pathogen through somatic hybridization.</title>
        <authorList>
            <person name="Li F."/>
            <person name="Upadhyaya N.M."/>
            <person name="Sperschneider J."/>
            <person name="Matny O."/>
            <person name="Nguyen-Phuc H."/>
            <person name="Mago R."/>
            <person name="Raley C."/>
            <person name="Miller M.E."/>
            <person name="Silverstein K.A.T."/>
            <person name="Henningsen E."/>
            <person name="Hirsch C.D."/>
            <person name="Visser B."/>
            <person name="Pretorius Z.A."/>
            <person name="Steffenson B.J."/>
            <person name="Schwessinger B."/>
            <person name="Dodds P.N."/>
            <person name="Figueroa M."/>
        </authorList>
    </citation>
    <scope>NUCLEOTIDE SEQUENCE [LARGE SCALE GENOMIC DNA]</scope>
    <source>
        <strain evidence="2">21-0</strain>
        <strain evidence="1 4">Ug99</strain>
    </source>
</reference>
<name>A0A5B0PE07_PUCGR</name>
<sequence length="95" mass="10712">MNDSTQVKKKRPTWVQIQFSMGTHDAMSLYCAMMAAQRTLGQRWASDILIIPKYACPECSLSYTPLIKTRPLATFKPFCKLSPIPSQISTPSIED</sequence>
<keyword evidence="3" id="KW-1185">Reference proteome</keyword>
<dbReference type="EMBL" id="VSWC01000041">
    <property type="protein sequence ID" value="KAA1104771.1"/>
    <property type="molecule type" value="Genomic_DNA"/>
</dbReference>
<protein>
    <submittedName>
        <fullName evidence="1">Uncharacterized protein</fullName>
    </submittedName>
</protein>
<evidence type="ECO:0000313" key="4">
    <source>
        <dbReference type="Proteomes" id="UP000325313"/>
    </source>
</evidence>
<dbReference type="Proteomes" id="UP000324748">
    <property type="component" value="Unassembled WGS sequence"/>
</dbReference>
<proteinExistence type="predicted"/>
<comment type="caution">
    <text evidence="1">The sequence shown here is derived from an EMBL/GenBank/DDBJ whole genome shotgun (WGS) entry which is preliminary data.</text>
</comment>
<dbReference type="EMBL" id="VDEP01000344">
    <property type="protein sequence ID" value="KAA1098952.1"/>
    <property type="molecule type" value="Genomic_DNA"/>
</dbReference>
<evidence type="ECO:0000313" key="2">
    <source>
        <dbReference type="EMBL" id="KAA1104771.1"/>
    </source>
</evidence>
<dbReference type="Proteomes" id="UP000325313">
    <property type="component" value="Unassembled WGS sequence"/>
</dbReference>
<gene>
    <name evidence="2" type="ORF">PGT21_031418</name>
    <name evidence="1" type="ORF">PGTUg99_005210</name>
</gene>
<dbReference type="AlphaFoldDB" id="A0A5B0PE07"/>
<accession>A0A5B0PE07</accession>
<evidence type="ECO:0000313" key="3">
    <source>
        <dbReference type="Proteomes" id="UP000324748"/>
    </source>
</evidence>
<evidence type="ECO:0000313" key="1">
    <source>
        <dbReference type="EMBL" id="KAA1098952.1"/>
    </source>
</evidence>